<feature type="domain" description="ZZ-type" evidence="8">
    <location>
        <begin position="241"/>
        <end position="293"/>
    </location>
</feature>
<dbReference type="Gene3D" id="3.30.60.90">
    <property type="match status" value="1"/>
</dbReference>
<dbReference type="SUPFAM" id="SSF47473">
    <property type="entry name" value="EF-hand"/>
    <property type="match status" value="1"/>
</dbReference>
<dbReference type="EMBL" id="KB446535">
    <property type="protein sequence ID" value="EME48419.1"/>
    <property type="molecule type" value="Genomic_DNA"/>
</dbReference>
<name>N1Q1P0_DOTSN</name>
<protein>
    <submittedName>
        <fullName evidence="10">Uncharacterized protein</fullName>
    </submittedName>
</protein>
<dbReference type="OMA" id="WHCLNCP"/>
<dbReference type="AlphaFoldDB" id="N1Q1P0"/>
<dbReference type="PANTHER" id="PTHR15090">
    <property type="entry name" value="SEQUESTOSOME 1-RELATED"/>
    <property type="match status" value="1"/>
</dbReference>
<dbReference type="InterPro" id="IPR043145">
    <property type="entry name" value="Znf_ZZ_sf"/>
</dbReference>
<feature type="transmembrane region" description="Helical" evidence="7">
    <location>
        <begin position="12"/>
        <end position="35"/>
    </location>
</feature>
<accession>N1Q1P0</accession>
<evidence type="ECO:0000256" key="3">
    <source>
        <dbReference type="ARBA" id="ARBA00022833"/>
    </source>
</evidence>
<dbReference type="SMART" id="SM00291">
    <property type="entry name" value="ZnF_ZZ"/>
    <property type="match status" value="1"/>
</dbReference>
<evidence type="ECO:0000259" key="8">
    <source>
        <dbReference type="PROSITE" id="PS50135"/>
    </source>
</evidence>
<organism evidence="10 11">
    <name type="scientific">Dothistroma septosporum (strain NZE10 / CBS 128990)</name>
    <name type="common">Red band needle blight fungus</name>
    <name type="synonym">Mycosphaerella pini</name>
    <dbReference type="NCBI Taxonomy" id="675120"/>
    <lineage>
        <taxon>Eukaryota</taxon>
        <taxon>Fungi</taxon>
        <taxon>Dikarya</taxon>
        <taxon>Ascomycota</taxon>
        <taxon>Pezizomycotina</taxon>
        <taxon>Dothideomycetes</taxon>
        <taxon>Dothideomycetidae</taxon>
        <taxon>Mycosphaerellales</taxon>
        <taxon>Mycosphaerellaceae</taxon>
        <taxon>Dothistroma</taxon>
    </lineage>
</organism>
<dbReference type="InterPro" id="IPR052260">
    <property type="entry name" value="Autophagy_Rcpt_SigReg"/>
</dbReference>
<evidence type="ECO:0000313" key="11">
    <source>
        <dbReference type="Proteomes" id="UP000016933"/>
    </source>
</evidence>
<dbReference type="InterPro" id="IPR000433">
    <property type="entry name" value="Znf_ZZ"/>
</dbReference>
<evidence type="ECO:0000256" key="4">
    <source>
        <dbReference type="ARBA" id="ARBA00022837"/>
    </source>
</evidence>
<dbReference type="GO" id="GO:0005509">
    <property type="term" value="F:calcium ion binding"/>
    <property type="evidence" value="ECO:0007669"/>
    <property type="project" value="InterPro"/>
</dbReference>
<dbReference type="Pfam" id="PF00569">
    <property type="entry name" value="ZZ"/>
    <property type="match status" value="1"/>
</dbReference>
<dbReference type="Gene3D" id="1.10.238.10">
    <property type="entry name" value="EF-hand"/>
    <property type="match status" value="1"/>
</dbReference>
<dbReference type="InterPro" id="IPR011992">
    <property type="entry name" value="EF-hand-dom_pair"/>
</dbReference>
<evidence type="ECO:0000313" key="10">
    <source>
        <dbReference type="EMBL" id="EME48419.1"/>
    </source>
</evidence>
<keyword evidence="2 5" id="KW-0863">Zinc-finger</keyword>
<dbReference type="OrthoDB" id="2122982at2759"/>
<dbReference type="SUPFAM" id="SSF57850">
    <property type="entry name" value="RING/U-box"/>
    <property type="match status" value="1"/>
</dbReference>
<reference evidence="10 11" key="2">
    <citation type="journal article" date="2012" name="PLoS Pathog.">
        <title>Diverse lifestyles and strategies of plant pathogenesis encoded in the genomes of eighteen Dothideomycetes fungi.</title>
        <authorList>
            <person name="Ohm R.A."/>
            <person name="Feau N."/>
            <person name="Henrissat B."/>
            <person name="Schoch C.L."/>
            <person name="Horwitz B.A."/>
            <person name="Barry K.W."/>
            <person name="Condon B.J."/>
            <person name="Copeland A.C."/>
            <person name="Dhillon B."/>
            <person name="Glaser F."/>
            <person name="Hesse C.N."/>
            <person name="Kosti I."/>
            <person name="LaButti K."/>
            <person name="Lindquist E.A."/>
            <person name="Lucas S."/>
            <person name="Salamov A.A."/>
            <person name="Bradshaw R.E."/>
            <person name="Ciuffetti L."/>
            <person name="Hamelin R.C."/>
            <person name="Kema G.H.J."/>
            <person name="Lawrence C."/>
            <person name="Scott J.A."/>
            <person name="Spatafora J.W."/>
            <person name="Turgeon B.G."/>
            <person name="de Wit P.J.G.M."/>
            <person name="Zhong S."/>
            <person name="Goodwin S.B."/>
            <person name="Grigoriev I.V."/>
        </authorList>
    </citation>
    <scope>NUCLEOTIDE SEQUENCE [LARGE SCALE GENOMIC DNA]</scope>
    <source>
        <strain evidence="11">NZE10 / CBS 128990</strain>
    </source>
</reference>
<evidence type="ECO:0000256" key="6">
    <source>
        <dbReference type="SAM" id="MobiDB-lite"/>
    </source>
</evidence>
<keyword evidence="4" id="KW-0106">Calcium</keyword>
<feature type="region of interest" description="Disordered" evidence="6">
    <location>
        <begin position="705"/>
        <end position="751"/>
    </location>
</feature>
<dbReference type="InterPro" id="IPR002048">
    <property type="entry name" value="EF_hand_dom"/>
</dbReference>
<evidence type="ECO:0000256" key="7">
    <source>
        <dbReference type="SAM" id="Phobius"/>
    </source>
</evidence>
<dbReference type="GO" id="GO:0008270">
    <property type="term" value="F:zinc ion binding"/>
    <property type="evidence" value="ECO:0007669"/>
    <property type="project" value="UniProtKB-KW"/>
</dbReference>
<dbReference type="HOGENOM" id="CLU_009681_0_0_1"/>
<feature type="region of interest" description="Disordered" evidence="6">
    <location>
        <begin position="624"/>
        <end position="685"/>
    </location>
</feature>
<dbReference type="Proteomes" id="UP000016933">
    <property type="component" value="Unassembled WGS sequence"/>
</dbReference>
<proteinExistence type="predicted"/>
<gene>
    <name evidence="10" type="ORF">DOTSEDRAFT_67463</name>
</gene>
<dbReference type="InterPro" id="IPR018247">
    <property type="entry name" value="EF_Hand_1_Ca_BS"/>
</dbReference>
<sequence>MTPITMSYDFTVSRYHAVAWSVVGLAAAYGVYTAWSTNLRAPVTSLHRSNAIHRSRRQVMEILYPTSEAPLGQIVFRDGDTLHMIRLGAASPPTQAQLMISDERYREIQGIAVEMTLQACFTASRDATLWVRFSNELGFGDLLRALSDRDEDHILDVALRIPGQLRIINMSREQVEQAVAGFLDSASWRAFADMSSVDSAADPAETEDIEPSNGRREPSQGLRGLLYHIAEDDAKRKAYEHRGISCEECGETPIRGVRWHCLNCPDYDLCSACEMHTTHTKTHVFAKIKIPLPVLSQPTKQYTLWYPGDPRKVHAPLDSNLQKRLCQEHGFEEPQMDALYDQFTCIANVPYPSDDGIKPSCVKAAIDRRAFNKALTSERWANRFAPNALYDRTFAFYDTDRKGFIGFEDFVSGLAYLRGPKRFATLGRAARGFDLDDDGYINRKDMLRLFEAKFAINQQLVEDVTEGQELQQTQKGMDTLRSSQPISSILAYDDIPPGENRAAHGKEPDAHGDMQPLHGTKTVLDDDDPWRKSTTEPSQPLEQLQYHLSHFGELIPAIDPLPTVDGAAGLSSGEVPSTLPIIDVNGLHDDDSEEPHIADALWQVTQQGLNELLDGLFQIREEEDREVEETAGERKKWRQQINKELEPEPRASGPMAVALDDPSNDRSNPDSPPVFSSEIISTDHDTLAQRERTIANRPLEDLLADSGYGLRESGEPSRGPRPSPLRNEILREDSEEPSGTQVKDTRLKETHQPRNVQLSHWGNVVDANERAMQERGGPGRLSYDEIETIVVDDPSGELRGLVKHWLEWAAF</sequence>
<feature type="domain" description="EF-hand" evidence="9">
    <location>
        <begin position="385"/>
        <end position="420"/>
    </location>
</feature>
<keyword evidence="7" id="KW-0812">Transmembrane</keyword>
<evidence type="ECO:0000256" key="2">
    <source>
        <dbReference type="ARBA" id="ARBA00022771"/>
    </source>
</evidence>
<dbReference type="SMART" id="SM00054">
    <property type="entry name" value="EFh"/>
    <property type="match status" value="2"/>
</dbReference>
<keyword evidence="11" id="KW-1185">Reference proteome</keyword>
<evidence type="ECO:0000259" key="9">
    <source>
        <dbReference type="PROSITE" id="PS50222"/>
    </source>
</evidence>
<dbReference type="PROSITE" id="PS01357">
    <property type="entry name" value="ZF_ZZ_1"/>
    <property type="match status" value="1"/>
</dbReference>
<keyword evidence="7" id="KW-0472">Membrane</keyword>
<dbReference type="PROSITE" id="PS50222">
    <property type="entry name" value="EF_HAND_2"/>
    <property type="match status" value="1"/>
</dbReference>
<keyword evidence="7" id="KW-1133">Transmembrane helix</keyword>
<feature type="region of interest" description="Disordered" evidence="6">
    <location>
        <begin position="199"/>
        <end position="220"/>
    </location>
</feature>
<dbReference type="STRING" id="675120.N1Q1P0"/>
<feature type="region of interest" description="Disordered" evidence="6">
    <location>
        <begin position="493"/>
        <end position="539"/>
    </location>
</feature>
<reference evidence="11" key="1">
    <citation type="journal article" date="2012" name="PLoS Genet.">
        <title>The genomes of the fungal plant pathogens Cladosporium fulvum and Dothistroma septosporum reveal adaptation to different hosts and lifestyles but also signatures of common ancestry.</title>
        <authorList>
            <person name="de Wit P.J.G.M."/>
            <person name="van der Burgt A."/>
            <person name="Oekmen B."/>
            <person name="Stergiopoulos I."/>
            <person name="Abd-Elsalam K.A."/>
            <person name="Aerts A.L."/>
            <person name="Bahkali A.H."/>
            <person name="Beenen H.G."/>
            <person name="Chettri P."/>
            <person name="Cox M.P."/>
            <person name="Datema E."/>
            <person name="de Vries R.P."/>
            <person name="Dhillon B."/>
            <person name="Ganley A.R."/>
            <person name="Griffiths S.A."/>
            <person name="Guo Y."/>
            <person name="Hamelin R.C."/>
            <person name="Henrissat B."/>
            <person name="Kabir M.S."/>
            <person name="Jashni M.K."/>
            <person name="Kema G."/>
            <person name="Klaubauf S."/>
            <person name="Lapidus A."/>
            <person name="Levasseur A."/>
            <person name="Lindquist E."/>
            <person name="Mehrabi R."/>
            <person name="Ohm R.A."/>
            <person name="Owen T.J."/>
            <person name="Salamov A."/>
            <person name="Schwelm A."/>
            <person name="Schijlen E."/>
            <person name="Sun H."/>
            <person name="van den Burg H.A."/>
            <person name="van Ham R.C.H.J."/>
            <person name="Zhang S."/>
            <person name="Goodwin S.B."/>
            <person name="Grigoriev I.V."/>
            <person name="Collemare J."/>
            <person name="Bradshaw R.E."/>
        </authorList>
    </citation>
    <scope>NUCLEOTIDE SEQUENCE [LARGE SCALE GENOMIC DNA]</scope>
    <source>
        <strain evidence="11">NZE10 / CBS 128990</strain>
    </source>
</reference>
<keyword evidence="1" id="KW-0479">Metal-binding</keyword>
<feature type="compositionally biased region" description="Basic and acidic residues" evidence="6">
    <location>
        <begin position="501"/>
        <end position="512"/>
    </location>
</feature>
<dbReference type="PROSITE" id="PS50135">
    <property type="entry name" value="ZF_ZZ_2"/>
    <property type="match status" value="1"/>
</dbReference>
<dbReference type="CDD" id="cd02340">
    <property type="entry name" value="ZZ_NBR1_like"/>
    <property type="match status" value="1"/>
</dbReference>
<evidence type="ECO:0000256" key="1">
    <source>
        <dbReference type="ARBA" id="ARBA00022723"/>
    </source>
</evidence>
<evidence type="ECO:0000256" key="5">
    <source>
        <dbReference type="PROSITE-ProRule" id="PRU00228"/>
    </source>
</evidence>
<dbReference type="eggNOG" id="KOG1426">
    <property type="taxonomic scope" value="Eukaryota"/>
</dbReference>
<keyword evidence="3" id="KW-0862">Zinc</keyword>
<dbReference type="PROSITE" id="PS00018">
    <property type="entry name" value="EF_HAND_1"/>
    <property type="match status" value="1"/>
</dbReference>